<sequence length="120" mass="12478">MVVLRWVLLCALGFAVLGMHSLSTVEAPMPPAAHAVMAMSGGDHEPVVGHPGSPGHSHDLLHLCLAVLAGLAGLVLAWLWFRAAPSFSADPRACPVRAGRGPPKVPPATGRLSLLCVLRL</sequence>
<reference evidence="2" key="1">
    <citation type="submission" date="2019-09" db="EMBL/GenBank/DDBJ databases">
        <authorList>
            <person name="Teo W.F.A."/>
            <person name="Duangmal K."/>
        </authorList>
    </citation>
    <scope>NUCLEOTIDE SEQUENCE [LARGE SCALE GENOMIC DNA]</scope>
    <source>
        <strain evidence="2">K81G1</strain>
    </source>
</reference>
<name>A0A5N0UM02_9PSEU</name>
<dbReference type="EMBL" id="VMNW02000119">
    <property type="protein sequence ID" value="KAA9150349.1"/>
    <property type="molecule type" value="Genomic_DNA"/>
</dbReference>
<keyword evidence="1" id="KW-0472">Membrane</keyword>
<keyword evidence="1" id="KW-0812">Transmembrane</keyword>
<dbReference type="Proteomes" id="UP000319769">
    <property type="component" value="Unassembled WGS sequence"/>
</dbReference>
<comment type="caution">
    <text evidence="2">The sequence shown here is derived from an EMBL/GenBank/DDBJ whole genome shotgun (WGS) entry which is preliminary data.</text>
</comment>
<dbReference type="AlphaFoldDB" id="A0A5N0UM02"/>
<evidence type="ECO:0000256" key="1">
    <source>
        <dbReference type="SAM" id="Phobius"/>
    </source>
</evidence>
<protein>
    <submittedName>
        <fullName evidence="2">Uncharacterized protein</fullName>
    </submittedName>
</protein>
<proteinExistence type="predicted"/>
<organism evidence="2 3">
    <name type="scientific">Amycolatopsis acidicola</name>
    <dbReference type="NCBI Taxonomy" id="2596893"/>
    <lineage>
        <taxon>Bacteria</taxon>
        <taxon>Bacillati</taxon>
        <taxon>Actinomycetota</taxon>
        <taxon>Actinomycetes</taxon>
        <taxon>Pseudonocardiales</taxon>
        <taxon>Pseudonocardiaceae</taxon>
        <taxon>Amycolatopsis</taxon>
    </lineage>
</organism>
<dbReference type="RefSeq" id="WP_144757875.1">
    <property type="nucleotide sequence ID" value="NZ_VMNW02000119.1"/>
</dbReference>
<gene>
    <name evidence="2" type="ORF">FPZ12_041290</name>
</gene>
<accession>A0A5N0UM02</accession>
<evidence type="ECO:0000313" key="2">
    <source>
        <dbReference type="EMBL" id="KAA9150349.1"/>
    </source>
</evidence>
<feature type="transmembrane region" description="Helical" evidence="1">
    <location>
        <begin position="59"/>
        <end position="81"/>
    </location>
</feature>
<keyword evidence="3" id="KW-1185">Reference proteome</keyword>
<evidence type="ECO:0000313" key="3">
    <source>
        <dbReference type="Proteomes" id="UP000319769"/>
    </source>
</evidence>
<keyword evidence="1" id="KW-1133">Transmembrane helix</keyword>